<feature type="compositionally biased region" description="Polar residues" evidence="6">
    <location>
        <begin position="17"/>
        <end position="28"/>
    </location>
</feature>
<evidence type="ECO:0000256" key="5">
    <source>
        <dbReference type="PROSITE-ProRule" id="PRU00042"/>
    </source>
</evidence>
<evidence type="ECO:0000256" key="3">
    <source>
        <dbReference type="ARBA" id="ARBA00022771"/>
    </source>
</evidence>
<dbReference type="InterPro" id="IPR051520">
    <property type="entry name" value="Elbow/Noc_ZnFinger"/>
</dbReference>
<evidence type="ECO:0000256" key="4">
    <source>
        <dbReference type="ARBA" id="ARBA00022833"/>
    </source>
</evidence>
<dbReference type="EMBL" id="VCGU01000458">
    <property type="protein sequence ID" value="TRY64158.1"/>
    <property type="molecule type" value="Genomic_DNA"/>
</dbReference>
<keyword evidence="3 5" id="KW-0863">Zinc-finger</keyword>
<accession>A0A553NFI0</accession>
<reference evidence="8 9" key="1">
    <citation type="journal article" date="2018" name="Nat. Ecol. Evol.">
        <title>Genomic signatures of mitonuclear coevolution across populations of Tigriopus californicus.</title>
        <authorList>
            <person name="Barreto F.S."/>
            <person name="Watson E.T."/>
            <person name="Lima T.G."/>
            <person name="Willett C.S."/>
            <person name="Edmands S."/>
            <person name="Li W."/>
            <person name="Burton R.S."/>
        </authorList>
    </citation>
    <scope>NUCLEOTIDE SEQUENCE [LARGE SCALE GENOMIC DNA]</scope>
    <source>
        <strain evidence="8 9">San Diego</strain>
    </source>
</reference>
<feature type="region of interest" description="Disordered" evidence="6">
    <location>
        <begin position="59"/>
        <end position="205"/>
    </location>
</feature>
<comment type="similarity">
    <text evidence="1">Belongs to the Elbow/Noc family.</text>
</comment>
<evidence type="ECO:0000259" key="7">
    <source>
        <dbReference type="PROSITE" id="PS50157"/>
    </source>
</evidence>
<dbReference type="OMA" id="HQFPESD"/>
<dbReference type="PANTHER" id="PTHR12522:SF4">
    <property type="entry name" value="ZINC FINGER PROTEIN ELBOW"/>
    <property type="match status" value="1"/>
</dbReference>
<organism evidence="8 9">
    <name type="scientific">Tigriopus californicus</name>
    <name type="common">Marine copepod</name>
    <dbReference type="NCBI Taxonomy" id="6832"/>
    <lineage>
        <taxon>Eukaryota</taxon>
        <taxon>Metazoa</taxon>
        <taxon>Ecdysozoa</taxon>
        <taxon>Arthropoda</taxon>
        <taxon>Crustacea</taxon>
        <taxon>Multicrustacea</taxon>
        <taxon>Hexanauplia</taxon>
        <taxon>Copepoda</taxon>
        <taxon>Harpacticoida</taxon>
        <taxon>Harpacticidae</taxon>
        <taxon>Tigriopus</taxon>
    </lineage>
</organism>
<proteinExistence type="inferred from homology"/>
<feature type="compositionally biased region" description="Polar residues" evidence="6">
    <location>
        <begin position="59"/>
        <end position="74"/>
    </location>
</feature>
<dbReference type="Gene3D" id="3.30.160.60">
    <property type="entry name" value="Classic Zinc Finger"/>
    <property type="match status" value="1"/>
</dbReference>
<evidence type="ECO:0000256" key="2">
    <source>
        <dbReference type="ARBA" id="ARBA00022723"/>
    </source>
</evidence>
<comment type="caution">
    <text evidence="8">The sequence shown here is derived from an EMBL/GenBank/DDBJ whole genome shotgun (WGS) entry which is preliminary data.</text>
</comment>
<feature type="domain" description="C2H2-type" evidence="7">
    <location>
        <begin position="336"/>
        <end position="369"/>
    </location>
</feature>
<feature type="compositionally biased region" description="Low complexity" evidence="6">
    <location>
        <begin position="130"/>
        <end position="147"/>
    </location>
</feature>
<protein>
    <recommendedName>
        <fullName evidence="7">C2H2-type domain-containing protein</fullName>
    </recommendedName>
</protein>
<feature type="region of interest" description="Disordered" evidence="6">
    <location>
        <begin position="17"/>
        <end position="45"/>
    </location>
</feature>
<feature type="compositionally biased region" description="Polar residues" evidence="6">
    <location>
        <begin position="148"/>
        <end position="160"/>
    </location>
</feature>
<feature type="compositionally biased region" description="Basic and acidic residues" evidence="6">
    <location>
        <begin position="98"/>
        <end position="108"/>
    </location>
</feature>
<dbReference type="GO" id="GO:0005634">
    <property type="term" value="C:nucleus"/>
    <property type="evidence" value="ECO:0007669"/>
    <property type="project" value="TreeGrafter"/>
</dbReference>
<dbReference type="InterPro" id="IPR013087">
    <property type="entry name" value="Znf_C2H2_type"/>
</dbReference>
<dbReference type="GO" id="GO:0008270">
    <property type="term" value="F:zinc ion binding"/>
    <property type="evidence" value="ECO:0007669"/>
    <property type="project" value="UniProtKB-KW"/>
</dbReference>
<sequence>MVILDKTSANLPSCSTMLSSSTNGNQYLNPDFLGPLPSETDSKSSPLAMLAKTCSQIGADSNLAPTSKSSQGARSSEKLDVGQESRLMPSNSPLLHGSKSEDETDHRSRSSSTEIKVSDNNKDVSSNKQSPIPRALSSASSSLSPASNFTSRRGSASPQTHLDIGRKSKSPKNKDTPAKATLTSPTGKSISDIFGASRDHPLRNLGIPDGHAPIRPMFPGTTFPPNLFTAASTNPFLASFLASSMASAVSPTSSATTVTSSSSNNQCRDPLCRDPSCATFIRNQQLLAAATGGLPSLGAYSSLIQREAILSAQRNAVMAAAAAASPPGAAGGPLPFICNWMGGSDYCGRRFASSEELLLHLKTHTNLSANSDPRPLPMLGPFPHSSPTSPRFHPYARPSGMAPIPSPSPGSLASLGLPPGYLNPYASLYPGLFSSRPSML</sequence>
<evidence type="ECO:0000256" key="1">
    <source>
        <dbReference type="ARBA" id="ARBA00010144"/>
    </source>
</evidence>
<keyword evidence="4" id="KW-0862">Zinc</keyword>
<name>A0A553NFI0_TIGCA</name>
<evidence type="ECO:0000313" key="9">
    <source>
        <dbReference type="Proteomes" id="UP000318571"/>
    </source>
</evidence>
<keyword evidence="2" id="KW-0479">Metal-binding</keyword>
<dbReference type="PROSITE" id="PS50157">
    <property type="entry name" value="ZINC_FINGER_C2H2_2"/>
    <property type="match status" value="1"/>
</dbReference>
<dbReference type="OrthoDB" id="10054079at2759"/>
<evidence type="ECO:0000256" key="6">
    <source>
        <dbReference type="SAM" id="MobiDB-lite"/>
    </source>
</evidence>
<keyword evidence="9" id="KW-1185">Reference proteome</keyword>
<dbReference type="AlphaFoldDB" id="A0A553NFI0"/>
<dbReference type="PANTHER" id="PTHR12522">
    <property type="entry name" value="ZINC-FINGER PROTEIN NOLZ1-RELATED"/>
    <property type="match status" value="1"/>
</dbReference>
<dbReference type="GO" id="GO:0045892">
    <property type="term" value="P:negative regulation of DNA-templated transcription"/>
    <property type="evidence" value="ECO:0007669"/>
    <property type="project" value="TreeGrafter"/>
</dbReference>
<evidence type="ECO:0000313" key="8">
    <source>
        <dbReference type="EMBL" id="TRY64158.1"/>
    </source>
</evidence>
<dbReference type="Proteomes" id="UP000318571">
    <property type="component" value="Chromosome 10"/>
</dbReference>
<gene>
    <name evidence="8" type="ORF">TCAL_12297</name>
</gene>